<proteinExistence type="predicted"/>
<dbReference type="EMBL" id="WBJZ01000010">
    <property type="protein sequence ID" value="KAB1656911.1"/>
    <property type="molecule type" value="Genomic_DNA"/>
</dbReference>
<feature type="transmembrane region" description="Helical" evidence="1">
    <location>
        <begin position="132"/>
        <end position="150"/>
    </location>
</feature>
<comment type="caution">
    <text evidence="2">The sequence shown here is derived from an EMBL/GenBank/DDBJ whole genome shotgun (WGS) entry which is preliminary data.</text>
</comment>
<feature type="transmembrane region" description="Helical" evidence="1">
    <location>
        <begin position="53"/>
        <end position="71"/>
    </location>
</feature>
<keyword evidence="1" id="KW-1133">Transmembrane helix</keyword>
<dbReference type="AlphaFoldDB" id="A0A7J5BRK3"/>
<evidence type="ECO:0000313" key="3">
    <source>
        <dbReference type="Proteomes" id="UP000467240"/>
    </source>
</evidence>
<feature type="transmembrane region" description="Helical" evidence="1">
    <location>
        <begin position="92"/>
        <end position="112"/>
    </location>
</feature>
<evidence type="ECO:0000313" key="2">
    <source>
        <dbReference type="EMBL" id="KAB1656911.1"/>
    </source>
</evidence>
<gene>
    <name evidence="2" type="ORF">F8O01_09450</name>
</gene>
<dbReference type="Proteomes" id="UP000467240">
    <property type="component" value="Unassembled WGS sequence"/>
</dbReference>
<name>A0A7J5BRK3_9MICO</name>
<accession>A0A7J5BRK3</accession>
<reference evidence="2 3" key="1">
    <citation type="submission" date="2019-09" db="EMBL/GenBank/DDBJ databases">
        <title>Phylogeny of genus Pseudoclavibacter and closely related genus.</title>
        <authorList>
            <person name="Li Y."/>
        </authorList>
    </citation>
    <scope>NUCLEOTIDE SEQUENCE [LARGE SCALE GENOMIC DNA]</scope>
    <source>
        <strain evidence="2 3">DSM 23821</strain>
    </source>
</reference>
<keyword evidence="1" id="KW-0472">Membrane</keyword>
<dbReference type="OrthoDB" id="2717873at2"/>
<protein>
    <submittedName>
        <fullName evidence="2">Uncharacterized protein</fullName>
    </submittedName>
</protein>
<evidence type="ECO:0000256" key="1">
    <source>
        <dbReference type="SAM" id="Phobius"/>
    </source>
</evidence>
<keyword evidence="3" id="KW-1185">Reference proteome</keyword>
<sequence>MPLWAVWVAHAIRLCVLPSGLWRIALALGVPVGLTAEELRASYDVPGWGTLQIILLSVLVEAVALLALGLVRPWGEVFPRWLPVLGGRRVPIAAAVVPAAGGAVLLTALTTWQLTVWGATDASDLTLIGPSYAPLLAWGPLLGVLTFAYARRRRSGLGRGFDGALAGD</sequence>
<keyword evidence="1" id="KW-0812">Transmembrane</keyword>
<organism evidence="2 3">
    <name type="scientific">Pseudoclavibacter chungangensis</name>
    <dbReference type="NCBI Taxonomy" id="587635"/>
    <lineage>
        <taxon>Bacteria</taxon>
        <taxon>Bacillati</taxon>
        <taxon>Actinomycetota</taxon>
        <taxon>Actinomycetes</taxon>
        <taxon>Micrococcales</taxon>
        <taxon>Microbacteriaceae</taxon>
        <taxon>Pseudoclavibacter</taxon>
    </lineage>
</organism>